<organism evidence="3 4">
    <name type="scientific">Microbacterium soli</name>
    <dbReference type="NCBI Taxonomy" id="446075"/>
    <lineage>
        <taxon>Bacteria</taxon>
        <taxon>Bacillati</taxon>
        <taxon>Actinomycetota</taxon>
        <taxon>Actinomycetes</taxon>
        <taxon>Micrococcales</taxon>
        <taxon>Microbacteriaceae</taxon>
        <taxon>Microbacterium</taxon>
    </lineage>
</organism>
<protein>
    <recommendedName>
        <fullName evidence="5">Amino acid transporter</fullName>
    </recommendedName>
</protein>
<dbReference type="RefSeq" id="WP_344818697.1">
    <property type="nucleotide sequence ID" value="NZ_BAABCP010000001.1"/>
</dbReference>
<dbReference type="PROSITE" id="PS51257">
    <property type="entry name" value="PROKAR_LIPOPROTEIN"/>
    <property type="match status" value="1"/>
</dbReference>
<keyword evidence="4" id="KW-1185">Reference proteome</keyword>
<feature type="compositionally biased region" description="Low complexity" evidence="1">
    <location>
        <begin position="121"/>
        <end position="137"/>
    </location>
</feature>
<evidence type="ECO:0000256" key="1">
    <source>
        <dbReference type="SAM" id="MobiDB-lite"/>
    </source>
</evidence>
<accession>A0ABP7N3B7</accession>
<feature type="transmembrane region" description="Helical" evidence="2">
    <location>
        <begin position="59"/>
        <end position="83"/>
    </location>
</feature>
<keyword evidence="2" id="KW-0812">Transmembrane</keyword>
<feature type="transmembrane region" description="Helical" evidence="2">
    <location>
        <begin position="15"/>
        <end position="39"/>
    </location>
</feature>
<evidence type="ECO:0000256" key="2">
    <source>
        <dbReference type="SAM" id="Phobius"/>
    </source>
</evidence>
<evidence type="ECO:0008006" key="5">
    <source>
        <dbReference type="Google" id="ProtNLM"/>
    </source>
</evidence>
<feature type="region of interest" description="Disordered" evidence="1">
    <location>
        <begin position="94"/>
        <end position="137"/>
    </location>
</feature>
<reference evidence="4" key="1">
    <citation type="journal article" date="2019" name="Int. J. Syst. Evol. Microbiol.">
        <title>The Global Catalogue of Microorganisms (GCM) 10K type strain sequencing project: providing services to taxonomists for standard genome sequencing and annotation.</title>
        <authorList>
            <consortium name="The Broad Institute Genomics Platform"/>
            <consortium name="The Broad Institute Genome Sequencing Center for Infectious Disease"/>
            <person name="Wu L."/>
            <person name="Ma J."/>
        </authorList>
    </citation>
    <scope>NUCLEOTIDE SEQUENCE [LARGE SCALE GENOMIC DNA]</scope>
    <source>
        <strain evidence="4">JCM 17024</strain>
    </source>
</reference>
<dbReference type="EMBL" id="BAABCP010000001">
    <property type="protein sequence ID" value="GAA3935893.1"/>
    <property type="molecule type" value="Genomic_DNA"/>
</dbReference>
<evidence type="ECO:0000313" key="4">
    <source>
        <dbReference type="Proteomes" id="UP001501591"/>
    </source>
</evidence>
<proteinExistence type="predicted"/>
<comment type="caution">
    <text evidence="3">The sequence shown here is derived from an EMBL/GenBank/DDBJ whole genome shotgun (WGS) entry which is preliminary data.</text>
</comment>
<sequence length="137" mass="14062">MTDQKPTRREILRPLHLLGIALACGAFAAVVTMVSTGAFTTRVNTALANGTYEDLPPVTLGLVVGGISFIVTLLVLAMLMLAVSPAQVTKTIDKPVLLEPKRKKSRKGATAAEGTDDAEDAGASSGIGDADSAPSAD</sequence>
<gene>
    <name evidence="3" type="ORF">GCM10022383_12820</name>
</gene>
<keyword evidence="2" id="KW-0472">Membrane</keyword>
<name>A0ABP7N3B7_9MICO</name>
<keyword evidence="2" id="KW-1133">Transmembrane helix</keyword>
<evidence type="ECO:0000313" key="3">
    <source>
        <dbReference type="EMBL" id="GAA3935893.1"/>
    </source>
</evidence>
<dbReference type="Proteomes" id="UP001501591">
    <property type="component" value="Unassembled WGS sequence"/>
</dbReference>